<dbReference type="Proteomes" id="UP000028073">
    <property type="component" value="Unassembled WGS sequence"/>
</dbReference>
<accession>A0A081NEE0</accession>
<feature type="compositionally biased region" description="Basic and acidic residues" evidence="1">
    <location>
        <begin position="61"/>
        <end position="72"/>
    </location>
</feature>
<comment type="caution">
    <text evidence="2">The sequence shown here is derived from an EMBL/GenBank/DDBJ whole genome shotgun (WGS) entry which is preliminary data.</text>
</comment>
<evidence type="ECO:0000313" key="2">
    <source>
        <dbReference type="EMBL" id="KEQ16813.1"/>
    </source>
</evidence>
<protein>
    <submittedName>
        <fullName evidence="2">Uncharacterized protein</fullName>
    </submittedName>
</protein>
<dbReference type="RefSeq" id="WP_034838955.1">
    <property type="nucleotide sequence ID" value="NZ_JOKH01000004.1"/>
</dbReference>
<evidence type="ECO:0000256" key="1">
    <source>
        <dbReference type="SAM" id="MobiDB-lite"/>
    </source>
</evidence>
<reference evidence="2 3" key="1">
    <citation type="submission" date="2014-06" db="EMBL/GenBank/DDBJ databases">
        <title>Whole Genome Sequences of Three Symbiotic Endozoicomonas Bacteria.</title>
        <authorList>
            <person name="Neave M.J."/>
            <person name="Apprill A."/>
            <person name="Voolstra C.R."/>
        </authorList>
    </citation>
    <scope>NUCLEOTIDE SEQUENCE [LARGE SCALE GENOMIC DNA]</scope>
    <source>
        <strain evidence="2 3">DSM 25634</strain>
    </source>
</reference>
<dbReference type="AlphaFoldDB" id="A0A081NEE0"/>
<proteinExistence type="predicted"/>
<name>A0A081NEE0_9GAMM</name>
<sequence>MVAAVSNEDCLLIADCLRKDIKNTQPADTDYLINRRPEIYTALTKKAAPFPYGKQYTYDQQQHKDPKQPDKP</sequence>
<feature type="region of interest" description="Disordered" evidence="1">
    <location>
        <begin position="52"/>
        <end position="72"/>
    </location>
</feature>
<dbReference type="STRING" id="1137799.GZ78_19265"/>
<evidence type="ECO:0000313" key="3">
    <source>
        <dbReference type="Proteomes" id="UP000028073"/>
    </source>
</evidence>
<keyword evidence="3" id="KW-1185">Reference proteome</keyword>
<organism evidence="2 3">
    <name type="scientific">Endozoicomonas numazuensis</name>
    <dbReference type="NCBI Taxonomy" id="1137799"/>
    <lineage>
        <taxon>Bacteria</taxon>
        <taxon>Pseudomonadati</taxon>
        <taxon>Pseudomonadota</taxon>
        <taxon>Gammaproteobacteria</taxon>
        <taxon>Oceanospirillales</taxon>
        <taxon>Endozoicomonadaceae</taxon>
        <taxon>Endozoicomonas</taxon>
    </lineage>
</organism>
<dbReference type="EMBL" id="JOKH01000004">
    <property type="protein sequence ID" value="KEQ16813.1"/>
    <property type="molecule type" value="Genomic_DNA"/>
</dbReference>
<gene>
    <name evidence="2" type="ORF">GZ78_19265</name>
</gene>